<dbReference type="AlphaFoldDB" id="A0A2A2F8Z6"/>
<keyword evidence="10" id="KW-1185">Reference proteome</keyword>
<dbReference type="InterPro" id="IPR011650">
    <property type="entry name" value="Peptidase_M20_dimer"/>
</dbReference>
<name>A0A2A2F8Z6_9GAMM</name>
<dbReference type="Pfam" id="PF07687">
    <property type="entry name" value="M20_dimer"/>
    <property type="match status" value="1"/>
</dbReference>
<keyword evidence="4" id="KW-0479">Metal-binding</keyword>
<comment type="cofactor">
    <cofactor evidence="1">
        <name>Co(2+)</name>
        <dbReference type="ChEBI" id="CHEBI:48828"/>
    </cofactor>
</comment>
<dbReference type="Gene3D" id="3.30.70.360">
    <property type="match status" value="1"/>
</dbReference>
<dbReference type="PANTHER" id="PTHR43808:SF25">
    <property type="entry name" value="PEPTIDASE M20 DIMERISATION DOMAIN-CONTAINING PROTEIN"/>
    <property type="match status" value="1"/>
</dbReference>
<evidence type="ECO:0000256" key="7">
    <source>
        <dbReference type="ARBA" id="ARBA00023285"/>
    </source>
</evidence>
<evidence type="ECO:0000313" key="10">
    <source>
        <dbReference type="Proteomes" id="UP000218896"/>
    </source>
</evidence>
<keyword evidence="6" id="KW-0862">Zinc</keyword>
<dbReference type="InterPro" id="IPR002933">
    <property type="entry name" value="Peptidase_M20"/>
</dbReference>
<dbReference type="PANTHER" id="PTHR43808">
    <property type="entry name" value="ACETYLORNITHINE DEACETYLASE"/>
    <property type="match status" value="1"/>
</dbReference>
<comment type="cofactor">
    <cofactor evidence="2">
        <name>Zn(2+)</name>
        <dbReference type="ChEBI" id="CHEBI:29105"/>
    </cofactor>
</comment>
<organism evidence="9 10">
    <name type="scientific">Halovibrio salipaludis</name>
    <dbReference type="NCBI Taxonomy" id="2032626"/>
    <lineage>
        <taxon>Bacteria</taxon>
        <taxon>Pseudomonadati</taxon>
        <taxon>Pseudomonadota</taxon>
        <taxon>Gammaproteobacteria</taxon>
        <taxon>Oceanospirillales</taxon>
        <taxon>Halomonadaceae</taxon>
        <taxon>Halovibrio</taxon>
    </lineage>
</organism>
<evidence type="ECO:0000313" key="9">
    <source>
        <dbReference type="EMBL" id="PAU81082.1"/>
    </source>
</evidence>
<reference evidence="9 10" key="1">
    <citation type="submission" date="2017-08" db="EMBL/GenBank/DDBJ databases">
        <title>Halovibrio sewagensis sp. nov., isolated from wastewater of high salinity.</title>
        <authorList>
            <person name="Dong X."/>
            <person name="Zhang G."/>
        </authorList>
    </citation>
    <scope>NUCLEOTIDE SEQUENCE [LARGE SCALE GENOMIC DNA]</scope>
    <source>
        <strain evidence="9 10">YL5-2</strain>
    </source>
</reference>
<sequence length="437" mass="47292">MTDHCEYIDATRVRRRLVDLIRIPSVTGQEDAVIARLAEWLNELGVEVDHWNEGIADVLTDPNYPGHEVERAWLPVVVGVVRGRKPGPTVVLTGHLDVVPPGDINQWTMDPYSGYMDGDTVYGRGASDMKSGVVSALEAFEAFALGPRDFAGRVVFVGVPAEEDSGLGTLAAIRRGWHPDAVVVPEPTLDDEGSPKLVVAHAGAMSFFLEVMGLAAHASRRHLGESALDHYLAIHRALREDEKRINDAEDHPLMRALHLPYATNVGLINGGNWSSSVMDRLTAEIRVGVTLDETVEQAKARVQRVIAEACAGDPWLEQNPPQARLMASGFGSAHTPMEHPLVTTMADAAASVFGRPARITGAPYGCDMSAWVRLTGASTVVYGPGDIDWAHSADERVSLEATEKVAHVLVQATEKLLTFRPEELRLQDYGEGVTGGG</sequence>
<dbReference type="RefSeq" id="WP_095616808.1">
    <property type="nucleotide sequence ID" value="NZ_NSKD01000002.1"/>
</dbReference>
<protein>
    <submittedName>
        <fullName evidence="9">Acetylornithine deacetylase</fullName>
    </submittedName>
</protein>
<comment type="similarity">
    <text evidence="3">Belongs to the peptidase M20A family.</text>
</comment>
<evidence type="ECO:0000256" key="4">
    <source>
        <dbReference type="ARBA" id="ARBA00022723"/>
    </source>
</evidence>
<dbReference type="Pfam" id="PF01546">
    <property type="entry name" value="Peptidase_M20"/>
    <property type="match status" value="1"/>
</dbReference>
<dbReference type="Proteomes" id="UP000218896">
    <property type="component" value="Unassembled WGS sequence"/>
</dbReference>
<keyword evidence="7" id="KW-0170">Cobalt</keyword>
<dbReference type="InterPro" id="IPR036264">
    <property type="entry name" value="Bact_exopeptidase_dim_dom"/>
</dbReference>
<dbReference type="GO" id="GO:0016787">
    <property type="term" value="F:hydrolase activity"/>
    <property type="evidence" value="ECO:0007669"/>
    <property type="project" value="UniProtKB-KW"/>
</dbReference>
<feature type="domain" description="Peptidase M20 dimerisation" evidence="8">
    <location>
        <begin position="199"/>
        <end position="311"/>
    </location>
</feature>
<dbReference type="EMBL" id="NSKD01000002">
    <property type="protein sequence ID" value="PAU81082.1"/>
    <property type="molecule type" value="Genomic_DNA"/>
</dbReference>
<accession>A0A2A2F8Z6</accession>
<dbReference type="GO" id="GO:0046872">
    <property type="term" value="F:metal ion binding"/>
    <property type="evidence" value="ECO:0007669"/>
    <property type="project" value="UniProtKB-KW"/>
</dbReference>
<keyword evidence="5" id="KW-0378">Hydrolase</keyword>
<dbReference type="OrthoDB" id="3665926at2"/>
<gene>
    <name evidence="9" type="ORF">CK501_05835</name>
</gene>
<evidence type="ECO:0000256" key="6">
    <source>
        <dbReference type="ARBA" id="ARBA00022833"/>
    </source>
</evidence>
<proteinExistence type="inferred from homology"/>
<evidence type="ECO:0000256" key="3">
    <source>
        <dbReference type="ARBA" id="ARBA00006247"/>
    </source>
</evidence>
<dbReference type="SUPFAM" id="SSF53187">
    <property type="entry name" value="Zn-dependent exopeptidases"/>
    <property type="match status" value="1"/>
</dbReference>
<dbReference type="InterPro" id="IPR050072">
    <property type="entry name" value="Peptidase_M20A"/>
</dbReference>
<evidence type="ECO:0000256" key="2">
    <source>
        <dbReference type="ARBA" id="ARBA00001947"/>
    </source>
</evidence>
<dbReference type="SUPFAM" id="SSF55031">
    <property type="entry name" value="Bacterial exopeptidase dimerisation domain"/>
    <property type="match status" value="1"/>
</dbReference>
<evidence type="ECO:0000259" key="8">
    <source>
        <dbReference type="Pfam" id="PF07687"/>
    </source>
</evidence>
<dbReference type="InterPro" id="IPR010182">
    <property type="entry name" value="ArgE/DapE"/>
</dbReference>
<dbReference type="NCBIfam" id="TIGR01910">
    <property type="entry name" value="DapE-ArgE"/>
    <property type="match status" value="1"/>
</dbReference>
<evidence type="ECO:0000256" key="5">
    <source>
        <dbReference type="ARBA" id="ARBA00022801"/>
    </source>
</evidence>
<comment type="caution">
    <text evidence="9">The sequence shown here is derived from an EMBL/GenBank/DDBJ whole genome shotgun (WGS) entry which is preliminary data.</text>
</comment>
<evidence type="ECO:0000256" key="1">
    <source>
        <dbReference type="ARBA" id="ARBA00001941"/>
    </source>
</evidence>
<dbReference type="Gene3D" id="3.40.630.10">
    <property type="entry name" value="Zn peptidases"/>
    <property type="match status" value="1"/>
</dbReference>